<dbReference type="EMBL" id="UHFO01000001">
    <property type="protein sequence ID" value="SUN65064.1"/>
    <property type="molecule type" value="Genomic_DNA"/>
</dbReference>
<proteinExistence type="predicted"/>
<dbReference type="AlphaFoldDB" id="A0A9X8T5V7"/>
<organism evidence="1 2">
    <name type="scientific">Streptococcus dysgalactiae subsp. equisimilis</name>
    <name type="common">Streptococcus equisimilis</name>
    <dbReference type="NCBI Taxonomy" id="119602"/>
    <lineage>
        <taxon>Bacteria</taxon>
        <taxon>Bacillati</taxon>
        <taxon>Bacillota</taxon>
        <taxon>Bacilli</taxon>
        <taxon>Lactobacillales</taxon>
        <taxon>Streptococcaceae</taxon>
        <taxon>Streptococcus</taxon>
    </lineage>
</organism>
<protein>
    <submittedName>
        <fullName evidence="1">Transposase</fullName>
    </submittedName>
</protein>
<dbReference type="RefSeq" id="WP_022555195.1">
    <property type="nucleotide sequence ID" value="NZ_CBCRYK010000015.1"/>
</dbReference>
<name>A0A9X8T5V7_STREQ</name>
<comment type="caution">
    <text evidence="1">The sequence shown here is derived from an EMBL/GenBank/DDBJ whole genome shotgun (WGS) entry which is preliminary data.</text>
</comment>
<sequence>MVEEVYLHFYSFTEEQVVKICEKDLNGEISNVYSMLIQKGISSILLRKESQKRKGLAVHSKQHKNSLDDSEKVILKDLKVIKG</sequence>
<reference evidence="1 2" key="1">
    <citation type="submission" date="2018-06" db="EMBL/GenBank/DDBJ databases">
        <authorList>
            <consortium name="Pathogen Informatics"/>
            <person name="Doyle S."/>
        </authorList>
    </citation>
    <scope>NUCLEOTIDE SEQUENCE [LARGE SCALE GENOMIC DNA]</scope>
    <source>
        <strain evidence="1 2">NCTC11564</strain>
    </source>
</reference>
<evidence type="ECO:0000313" key="1">
    <source>
        <dbReference type="EMBL" id="SUN65064.1"/>
    </source>
</evidence>
<evidence type="ECO:0000313" key="2">
    <source>
        <dbReference type="Proteomes" id="UP000254559"/>
    </source>
</evidence>
<gene>
    <name evidence="1" type="ORF">NCTC11564_02142</name>
</gene>
<dbReference type="Proteomes" id="UP000254559">
    <property type="component" value="Unassembled WGS sequence"/>
</dbReference>
<accession>A0A9X8T5V7</accession>